<comment type="similarity">
    <text evidence="3">Belongs to the methylenetetrahydrofolate reductase family.</text>
</comment>
<dbReference type="GO" id="GO:0035999">
    <property type="term" value="P:tetrahydrofolate interconversion"/>
    <property type="evidence" value="ECO:0007669"/>
    <property type="project" value="UniProtKB-UniPathway"/>
</dbReference>
<name>A0A381PM64_9ZZZZ</name>
<evidence type="ECO:0000256" key="6">
    <source>
        <dbReference type="ARBA" id="ARBA00023002"/>
    </source>
</evidence>
<dbReference type="InterPro" id="IPR003171">
    <property type="entry name" value="Mehydrof_redctse-like"/>
</dbReference>
<gene>
    <name evidence="7" type="ORF">METZ01_LOCUS20884</name>
</gene>
<dbReference type="GO" id="GO:0004489">
    <property type="term" value="F:methylenetetrahydrofolate reductase [NAD(P)H] activity"/>
    <property type="evidence" value="ECO:0007669"/>
    <property type="project" value="InterPro"/>
</dbReference>
<proteinExistence type="inferred from homology"/>
<keyword evidence="4" id="KW-0285">Flavoprotein</keyword>
<dbReference type="GO" id="GO:0005829">
    <property type="term" value="C:cytosol"/>
    <property type="evidence" value="ECO:0007669"/>
    <property type="project" value="TreeGrafter"/>
</dbReference>
<dbReference type="AlphaFoldDB" id="A0A381PM64"/>
<evidence type="ECO:0000256" key="1">
    <source>
        <dbReference type="ARBA" id="ARBA00001974"/>
    </source>
</evidence>
<dbReference type="SUPFAM" id="SSF51730">
    <property type="entry name" value="FAD-linked oxidoreductase"/>
    <property type="match status" value="1"/>
</dbReference>
<evidence type="ECO:0000256" key="4">
    <source>
        <dbReference type="ARBA" id="ARBA00022630"/>
    </source>
</evidence>
<sequence>VSQPQISYEFFPPHTKAGITKLVETAQVLAATDPAYFSVTYGAGGSTRTRTYETVVKLMENGMTMAPHLSWGSDSESTVVSLLDKYRELGVTRIVALRGDPPSGIGSIAPIRRAHSLVDLIRRRFGDTFIIHVAAYPETHPDALSPEDDIRFLRKKIEAGASDCITQYFFNADSYFYFIDRCQAHGIETPIVPGIMPITNYEGLVRFSDGCGADIPRWIRTRLAHLVDKPEDLLAFGIEVVTNLCERLLNGGAPGIHFYTLNKPVASAQIARNLGLG</sequence>
<keyword evidence="5" id="KW-0274">FAD</keyword>
<dbReference type="GO" id="GO:0071949">
    <property type="term" value="F:FAD binding"/>
    <property type="evidence" value="ECO:0007669"/>
    <property type="project" value="TreeGrafter"/>
</dbReference>
<dbReference type="CDD" id="cd00537">
    <property type="entry name" value="MTHFR"/>
    <property type="match status" value="1"/>
</dbReference>
<dbReference type="PANTHER" id="PTHR45754:SF3">
    <property type="entry name" value="METHYLENETETRAHYDROFOLATE REDUCTASE (NADPH)"/>
    <property type="match status" value="1"/>
</dbReference>
<reference evidence="7" key="1">
    <citation type="submission" date="2018-05" db="EMBL/GenBank/DDBJ databases">
        <authorList>
            <person name="Lanie J.A."/>
            <person name="Ng W.-L."/>
            <person name="Kazmierczak K.M."/>
            <person name="Andrzejewski T.M."/>
            <person name="Davidsen T.M."/>
            <person name="Wayne K.J."/>
            <person name="Tettelin H."/>
            <person name="Glass J.I."/>
            <person name="Rusch D."/>
            <person name="Podicherti R."/>
            <person name="Tsui H.-C.T."/>
            <person name="Winkler M.E."/>
        </authorList>
    </citation>
    <scope>NUCLEOTIDE SEQUENCE</scope>
</reference>
<dbReference type="Pfam" id="PF02219">
    <property type="entry name" value="MTHFR"/>
    <property type="match status" value="1"/>
</dbReference>
<protein>
    <submittedName>
        <fullName evidence="7">Uncharacterized protein</fullName>
    </submittedName>
</protein>
<dbReference type="Gene3D" id="3.20.20.220">
    <property type="match status" value="1"/>
</dbReference>
<organism evidence="7">
    <name type="scientific">marine metagenome</name>
    <dbReference type="NCBI Taxonomy" id="408172"/>
    <lineage>
        <taxon>unclassified sequences</taxon>
        <taxon>metagenomes</taxon>
        <taxon>ecological metagenomes</taxon>
    </lineage>
</organism>
<evidence type="ECO:0000256" key="5">
    <source>
        <dbReference type="ARBA" id="ARBA00022827"/>
    </source>
</evidence>
<feature type="non-terminal residue" evidence="7">
    <location>
        <position position="1"/>
    </location>
</feature>
<accession>A0A381PM64</accession>
<comment type="cofactor">
    <cofactor evidence="1">
        <name>FAD</name>
        <dbReference type="ChEBI" id="CHEBI:57692"/>
    </cofactor>
</comment>
<keyword evidence="6" id="KW-0560">Oxidoreductase</keyword>
<evidence type="ECO:0000313" key="7">
    <source>
        <dbReference type="EMBL" id="SUZ68030.1"/>
    </source>
</evidence>
<comment type="pathway">
    <text evidence="2">One-carbon metabolism; tetrahydrofolate interconversion.</text>
</comment>
<dbReference type="EMBL" id="UINC01001027">
    <property type="protein sequence ID" value="SUZ68030.1"/>
    <property type="molecule type" value="Genomic_DNA"/>
</dbReference>
<dbReference type="InterPro" id="IPR029041">
    <property type="entry name" value="FAD-linked_oxidoreductase-like"/>
</dbReference>
<evidence type="ECO:0000256" key="2">
    <source>
        <dbReference type="ARBA" id="ARBA00004777"/>
    </source>
</evidence>
<dbReference type="GO" id="GO:0009086">
    <property type="term" value="P:methionine biosynthetic process"/>
    <property type="evidence" value="ECO:0007669"/>
    <property type="project" value="TreeGrafter"/>
</dbReference>
<dbReference type="UniPathway" id="UPA00193"/>
<evidence type="ECO:0000256" key="3">
    <source>
        <dbReference type="ARBA" id="ARBA00006743"/>
    </source>
</evidence>
<dbReference type="PANTHER" id="PTHR45754">
    <property type="entry name" value="METHYLENETETRAHYDROFOLATE REDUCTASE"/>
    <property type="match status" value="1"/>
</dbReference>